<dbReference type="AlphaFoldDB" id="A0A2S8JAZ6"/>
<accession>A0A2S8JAZ6</accession>
<proteinExistence type="predicted"/>
<gene>
    <name evidence="2" type="ORF">C5613_15140</name>
</gene>
<evidence type="ECO:0000313" key="2">
    <source>
        <dbReference type="EMBL" id="PQP24211.1"/>
    </source>
</evidence>
<feature type="region of interest" description="Disordered" evidence="1">
    <location>
        <begin position="45"/>
        <end position="83"/>
    </location>
</feature>
<sequence>MAWVTVSRFIQRTGVPVINTHSAKAPATSAYESADPRSHACIGLRYPTDSRTPLAGPPRIGHSHPMSRLAQTFDPTNPPRFGR</sequence>
<comment type="caution">
    <text evidence="2">The sequence shown here is derived from an EMBL/GenBank/DDBJ whole genome shotgun (WGS) entry which is preliminary data.</text>
</comment>
<dbReference type="Proteomes" id="UP000239290">
    <property type="component" value="Unassembled WGS sequence"/>
</dbReference>
<reference evidence="3" key="1">
    <citation type="submission" date="2018-02" db="EMBL/GenBank/DDBJ databases">
        <title>Draft genome sequencing of Rhodococcus opacus KU647198.</title>
        <authorList>
            <person name="Zheng B.-X."/>
        </authorList>
    </citation>
    <scope>NUCLEOTIDE SEQUENCE [LARGE SCALE GENOMIC DNA]</scope>
    <source>
        <strain evidence="3">04-OD7</strain>
    </source>
</reference>
<dbReference type="EMBL" id="PUIO01000015">
    <property type="protein sequence ID" value="PQP24211.1"/>
    <property type="molecule type" value="Genomic_DNA"/>
</dbReference>
<evidence type="ECO:0000313" key="3">
    <source>
        <dbReference type="Proteomes" id="UP000239290"/>
    </source>
</evidence>
<protein>
    <submittedName>
        <fullName evidence="2">Uncharacterized protein</fullName>
    </submittedName>
</protein>
<name>A0A2S8JAZ6_RHOOP</name>
<evidence type="ECO:0000256" key="1">
    <source>
        <dbReference type="SAM" id="MobiDB-lite"/>
    </source>
</evidence>
<organism evidence="2 3">
    <name type="scientific">Rhodococcus opacus</name>
    <name type="common">Nocardia opaca</name>
    <dbReference type="NCBI Taxonomy" id="37919"/>
    <lineage>
        <taxon>Bacteria</taxon>
        <taxon>Bacillati</taxon>
        <taxon>Actinomycetota</taxon>
        <taxon>Actinomycetes</taxon>
        <taxon>Mycobacteriales</taxon>
        <taxon>Nocardiaceae</taxon>
        <taxon>Rhodococcus</taxon>
    </lineage>
</organism>